<dbReference type="Gene3D" id="3.10.330.10">
    <property type="match status" value="1"/>
</dbReference>
<evidence type="ECO:0000313" key="7">
    <source>
        <dbReference type="EMBL" id="PKU82290.1"/>
    </source>
</evidence>
<keyword evidence="4" id="KW-0479">Metal-binding</keyword>
<dbReference type="FunFam" id="3.10.330.10:FF:000007">
    <property type="entry name" value="Vesicle-fusing ATPase"/>
    <property type="match status" value="1"/>
</dbReference>
<dbReference type="FunFam" id="3.40.50.300:FF:000166">
    <property type="entry name" value="vesicle-fusing ATPase isoform X1"/>
    <property type="match status" value="1"/>
</dbReference>
<dbReference type="GO" id="GO:0035494">
    <property type="term" value="P:SNARE complex disassembly"/>
    <property type="evidence" value="ECO:0007669"/>
    <property type="project" value="InterPro"/>
</dbReference>
<name>A0A2I0X311_9ASPA</name>
<comment type="catalytic activity">
    <reaction evidence="4">
        <text>ATP + H2O = ADP + phosphate + H(+)</text>
        <dbReference type="Rhea" id="RHEA:13065"/>
        <dbReference type="ChEBI" id="CHEBI:15377"/>
        <dbReference type="ChEBI" id="CHEBI:15378"/>
        <dbReference type="ChEBI" id="CHEBI:30616"/>
        <dbReference type="ChEBI" id="CHEBI:43474"/>
        <dbReference type="ChEBI" id="CHEBI:456216"/>
        <dbReference type="EC" id="3.6.4.6"/>
    </reaction>
</comment>
<dbReference type="InterPro" id="IPR004201">
    <property type="entry name" value="Cdc48_dom2"/>
</dbReference>
<dbReference type="GO" id="GO:0016887">
    <property type="term" value="F:ATP hydrolysis activity"/>
    <property type="evidence" value="ECO:0007669"/>
    <property type="project" value="InterPro"/>
</dbReference>
<dbReference type="FunFam" id="1.10.8.60:FF:000049">
    <property type="entry name" value="Vesicle-fusing ATPase"/>
    <property type="match status" value="1"/>
</dbReference>
<feature type="domain" description="AAA+ ATPase" evidence="6">
    <location>
        <begin position="265"/>
        <end position="409"/>
    </location>
</feature>
<dbReference type="SUPFAM" id="SSF54585">
    <property type="entry name" value="Cdc48 domain 2-like"/>
    <property type="match status" value="1"/>
</dbReference>
<dbReference type="GO" id="GO:0043001">
    <property type="term" value="P:Golgi to plasma membrane protein transport"/>
    <property type="evidence" value="ECO:0007669"/>
    <property type="project" value="TreeGrafter"/>
</dbReference>
<dbReference type="Gene3D" id="3.40.50.300">
    <property type="entry name" value="P-loop containing nucleotide triphosphate hydrolases"/>
    <property type="match status" value="2"/>
</dbReference>
<organism evidence="7 8">
    <name type="scientific">Dendrobium catenatum</name>
    <dbReference type="NCBI Taxonomy" id="906689"/>
    <lineage>
        <taxon>Eukaryota</taxon>
        <taxon>Viridiplantae</taxon>
        <taxon>Streptophyta</taxon>
        <taxon>Embryophyta</taxon>
        <taxon>Tracheophyta</taxon>
        <taxon>Spermatophyta</taxon>
        <taxon>Magnoliopsida</taxon>
        <taxon>Liliopsida</taxon>
        <taxon>Asparagales</taxon>
        <taxon>Orchidaceae</taxon>
        <taxon>Epidendroideae</taxon>
        <taxon>Malaxideae</taxon>
        <taxon>Dendrobiinae</taxon>
        <taxon>Dendrobium</taxon>
    </lineage>
</organism>
<dbReference type="AlphaFoldDB" id="A0A2I0X311"/>
<dbReference type="InterPro" id="IPR003959">
    <property type="entry name" value="ATPase_AAA_core"/>
</dbReference>
<evidence type="ECO:0000256" key="4">
    <source>
        <dbReference type="RuleBase" id="RU367045"/>
    </source>
</evidence>
<sequence length="726" mass="80821">MVLLTTIARRLRSFQRSLSSTTVPSNRVACRPRPLRPRRPPAMQGFGHNSSTMIVVNTPRPSQELAFTNYAYCSTGDLRKFAIPGSSLAQRRNTKVSVGDQISVITFFPPASFFLALLNLELDYVKAKDNRNEELDAVVLAQHLHKKYNNQVMTTGQKVLFEFLGTNYIFNVNQALVEDEEKANDIERGIITNDTYIVFEADSSSGIKIINQREDASSKIFRLKNVDLQKLGIGGLGEEFGQIFRRAFASRVCPPHVINKLGIKHVKGMLLYGPPGTGKTLMARQIGKLFNGREPKIVNGPELMSKDVGETKKNVRDLFADAEQEQRARGDQSDLHVIIFDEIDVICKTRGSTWDGTDVQDAIVNQLLTKVEALNNVLLIGITNKRDLLDEALLRPGRLEILVEFNLPDETGRLQILQIYTNKMKGNFFLAADVNLQELVALTKNYSGAELEGVVKCAVSFASNRQINMDDLNKEVDEENIKVTMNDLLNSLQEIIPALGVSTYDLQQCRFNGMIDCGERHKHVYESIMFLVSQVKKNKRVELFACLLEGPQGSGKTTIAASIGIDSDFPYVKIVSPALIRGLNESSICAKIVQVFEDAYMSQLSIIILDDIEVLLDYFAVGPRFSNLIAQTLLVYLESPPPKGKNMFVIGTTSKVEFLESIKLCSAFFVTYHVPALAKADAIKVLEHLNVFARDDIDAAAEALDGMPLKKLYSVINRAATGKEKD</sequence>
<accession>A0A2I0X311</accession>
<evidence type="ECO:0000313" key="8">
    <source>
        <dbReference type="Proteomes" id="UP000233837"/>
    </source>
</evidence>
<evidence type="ECO:0000259" key="6">
    <source>
        <dbReference type="SMART" id="SM00382"/>
    </source>
</evidence>
<keyword evidence="4" id="KW-0813">Transport</keyword>
<keyword evidence="4" id="KW-0460">Magnesium</keyword>
<dbReference type="GO" id="GO:0046872">
    <property type="term" value="F:metal ion binding"/>
    <property type="evidence" value="ECO:0007669"/>
    <property type="project" value="UniProtKB-UniRule"/>
</dbReference>
<dbReference type="PANTHER" id="PTHR23078:SF3">
    <property type="entry name" value="VESICLE-FUSING ATPASE"/>
    <property type="match status" value="1"/>
</dbReference>
<comment type="function">
    <text evidence="4">Required for vesicle-mediated transport. Catalyzes the fusion of transport vesicles within the Golgi cisternae. Is also required for transport from the endoplasmic reticulum to the Golgi stack. Seems to function as a fusion protein required for the delivery of cargo proteins to all compartments of the Golgi stack independent of vesicle origin.</text>
</comment>
<dbReference type="SUPFAM" id="SSF52540">
    <property type="entry name" value="P-loop containing nucleoside triphosphate hydrolases"/>
    <property type="match status" value="2"/>
</dbReference>
<comment type="cofactor">
    <cofactor evidence="4">
        <name>Mg(2+)</name>
        <dbReference type="ChEBI" id="CHEBI:18420"/>
    </cofactor>
    <text evidence="4">Binds 1 Mg(2+) ion per subunit.</text>
</comment>
<keyword evidence="4" id="KW-0963">Cytoplasm</keyword>
<evidence type="ECO:0000256" key="2">
    <source>
        <dbReference type="ARBA" id="ARBA00022741"/>
    </source>
</evidence>
<reference evidence="7 8" key="1">
    <citation type="journal article" date="2016" name="Sci. Rep.">
        <title>The Dendrobium catenatum Lindl. genome sequence provides insights into polysaccharide synthase, floral development and adaptive evolution.</title>
        <authorList>
            <person name="Zhang G.Q."/>
            <person name="Xu Q."/>
            <person name="Bian C."/>
            <person name="Tsai W.C."/>
            <person name="Yeh C.M."/>
            <person name="Liu K.W."/>
            <person name="Yoshida K."/>
            <person name="Zhang L.S."/>
            <person name="Chang S.B."/>
            <person name="Chen F."/>
            <person name="Shi Y."/>
            <person name="Su Y.Y."/>
            <person name="Zhang Y.Q."/>
            <person name="Chen L.J."/>
            <person name="Yin Y."/>
            <person name="Lin M."/>
            <person name="Huang H."/>
            <person name="Deng H."/>
            <person name="Wang Z.W."/>
            <person name="Zhu S.L."/>
            <person name="Zhao X."/>
            <person name="Deng C."/>
            <person name="Niu S.C."/>
            <person name="Huang J."/>
            <person name="Wang M."/>
            <person name="Liu G.H."/>
            <person name="Yang H.J."/>
            <person name="Xiao X.J."/>
            <person name="Hsiao Y.Y."/>
            <person name="Wu W.L."/>
            <person name="Chen Y.Y."/>
            <person name="Mitsuda N."/>
            <person name="Ohme-Takagi M."/>
            <person name="Luo Y.B."/>
            <person name="Van de Peer Y."/>
            <person name="Liu Z.J."/>
        </authorList>
    </citation>
    <scope>NUCLEOTIDE SEQUENCE [LARGE SCALE GENOMIC DNA]</scope>
    <source>
        <tissue evidence="7">The whole plant</tissue>
    </source>
</reference>
<keyword evidence="2 4" id="KW-0547">Nucleotide-binding</keyword>
<evidence type="ECO:0000256" key="3">
    <source>
        <dbReference type="ARBA" id="ARBA00022840"/>
    </source>
</evidence>
<dbReference type="Gene3D" id="1.10.8.60">
    <property type="match status" value="1"/>
</dbReference>
<dbReference type="InterPro" id="IPR039812">
    <property type="entry name" value="Vesicle-fus_ATPase"/>
</dbReference>
<dbReference type="InterPro" id="IPR003593">
    <property type="entry name" value="AAA+_ATPase"/>
</dbReference>
<keyword evidence="8" id="KW-1185">Reference proteome</keyword>
<feature type="region of interest" description="Disordered" evidence="5">
    <location>
        <begin position="23"/>
        <end position="49"/>
    </location>
</feature>
<dbReference type="FunFam" id="3.40.50.300:FF:000154">
    <property type="entry name" value="Vesicle-fusing ATPase 1"/>
    <property type="match status" value="1"/>
</dbReference>
<reference evidence="7 8" key="2">
    <citation type="journal article" date="2017" name="Nature">
        <title>The Apostasia genome and the evolution of orchids.</title>
        <authorList>
            <person name="Zhang G.Q."/>
            <person name="Liu K.W."/>
            <person name="Li Z."/>
            <person name="Lohaus R."/>
            <person name="Hsiao Y.Y."/>
            <person name="Niu S.C."/>
            <person name="Wang J.Y."/>
            <person name="Lin Y.C."/>
            <person name="Xu Q."/>
            <person name="Chen L.J."/>
            <person name="Yoshida K."/>
            <person name="Fujiwara S."/>
            <person name="Wang Z.W."/>
            <person name="Zhang Y.Q."/>
            <person name="Mitsuda N."/>
            <person name="Wang M."/>
            <person name="Liu G.H."/>
            <person name="Pecoraro L."/>
            <person name="Huang H.X."/>
            <person name="Xiao X.J."/>
            <person name="Lin M."/>
            <person name="Wu X.Y."/>
            <person name="Wu W.L."/>
            <person name="Chen Y.Y."/>
            <person name="Chang S.B."/>
            <person name="Sakamoto S."/>
            <person name="Ohme-Takagi M."/>
            <person name="Yagi M."/>
            <person name="Zeng S.J."/>
            <person name="Shen C.Y."/>
            <person name="Yeh C.M."/>
            <person name="Luo Y.B."/>
            <person name="Tsai W.C."/>
            <person name="Van de Peer Y."/>
            <person name="Liu Z.J."/>
        </authorList>
    </citation>
    <scope>NUCLEOTIDE SEQUENCE [LARGE SCALE GENOMIC DNA]</scope>
    <source>
        <tissue evidence="7">The whole plant</tissue>
    </source>
</reference>
<dbReference type="GO" id="GO:0005795">
    <property type="term" value="C:Golgi stack"/>
    <property type="evidence" value="ECO:0007669"/>
    <property type="project" value="TreeGrafter"/>
</dbReference>
<dbReference type="SMART" id="SM00382">
    <property type="entry name" value="AAA"/>
    <property type="match status" value="2"/>
</dbReference>
<dbReference type="GO" id="GO:0006891">
    <property type="term" value="P:intra-Golgi vesicle-mediated transport"/>
    <property type="evidence" value="ECO:0007669"/>
    <property type="project" value="TreeGrafter"/>
</dbReference>
<dbReference type="InterPro" id="IPR029067">
    <property type="entry name" value="CDC48_domain_2-like_sf"/>
</dbReference>
<dbReference type="PANTHER" id="PTHR23078">
    <property type="entry name" value="VESICULAR-FUSION PROTEIN NSF"/>
    <property type="match status" value="1"/>
</dbReference>
<comment type="subcellular location">
    <subcellularLocation>
        <location evidence="4">Cytoplasm</location>
    </subcellularLocation>
</comment>
<keyword evidence="3 4" id="KW-0067">ATP-binding</keyword>
<dbReference type="GO" id="GO:0005524">
    <property type="term" value="F:ATP binding"/>
    <property type="evidence" value="ECO:0007669"/>
    <property type="project" value="UniProtKB-UniRule"/>
</dbReference>
<keyword evidence="4" id="KW-0653">Protein transport</keyword>
<proteinExistence type="inferred from homology"/>
<evidence type="ECO:0000256" key="1">
    <source>
        <dbReference type="ARBA" id="ARBA00006914"/>
    </source>
</evidence>
<evidence type="ECO:0000256" key="5">
    <source>
        <dbReference type="SAM" id="MobiDB-lite"/>
    </source>
</evidence>
<keyword evidence="4" id="KW-0931">ER-Golgi transport</keyword>
<dbReference type="Pfam" id="PF00004">
    <property type="entry name" value="AAA"/>
    <property type="match status" value="2"/>
</dbReference>
<dbReference type="InterPro" id="IPR027417">
    <property type="entry name" value="P-loop_NTPase"/>
</dbReference>
<comment type="similarity">
    <text evidence="1 4">Belongs to the AAA ATPase family.</text>
</comment>
<dbReference type="EMBL" id="KZ502194">
    <property type="protein sequence ID" value="PKU82290.1"/>
    <property type="molecule type" value="Genomic_DNA"/>
</dbReference>
<protein>
    <recommendedName>
        <fullName evidence="4">Vesicle-fusing ATPase</fullName>
        <ecNumber evidence="4">3.6.4.6</ecNumber>
    </recommendedName>
</protein>
<dbReference type="Pfam" id="PF02933">
    <property type="entry name" value="CDC48_2"/>
    <property type="match status" value="1"/>
</dbReference>
<feature type="domain" description="AAA+ ATPase" evidence="6">
    <location>
        <begin position="542"/>
        <end position="677"/>
    </location>
</feature>
<dbReference type="STRING" id="906689.A0A2I0X311"/>
<dbReference type="EC" id="3.6.4.6" evidence="4"/>
<gene>
    <name evidence="7" type="primary">NSF</name>
    <name evidence="7" type="ORF">MA16_Dca024592</name>
</gene>
<keyword evidence="4" id="KW-0378">Hydrolase</keyword>
<dbReference type="Proteomes" id="UP000233837">
    <property type="component" value="Unassembled WGS sequence"/>
</dbReference>